<dbReference type="EC" id="2.7.13.3" evidence="2"/>
<reference evidence="7" key="1">
    <citation type="submission" date="2020-10" db="EMBL/GenBank/DDBJ databases">
        <title>Taxonomic study of unclassified bacteria belonging to the class Ktedonobacteria.</title>
        <authorList>
            <person name="Yabe S."/>
            <person name="Wang C.M."/>
            <person name="Zheng Y."/>
            <person name="Sakai Y."/>
            <person name="Cavaletti L."/>
            <person name="Monciardini P."/>
            <person name="Donadio S."/>
        </authorList>
    </citation>
    <scope>NUCLEOTIDE SEQUENCE</scope>
    <source>
        <strain evidence="7">SOSP1-1</strain>
    </source>
</reference>
<dbReference type="Gene3D" id="3.30.565.10">
    <property type="entry name" value="Histidine kinase-like ATPase, C-terminal domain"/>
    <property type="match status" value="1"/>
</dbReference>
<dbReference type="InterPro" id="IPR036890">
    <property type="entry name" value="HATPase_C_sf"/>
</dbReference>
<evidence type="ECO:0000256" key="2">
    <source>
        <dbReference type="ARBA" id="ARBA00012438"/>
    </source>
</evidence>
<dbReference type="SMART" id="SM00387">
    <property type="entry name" value="HATPase_c"/>
    <property type="match status" value="1"/>
</dbReference>
<evidence type="ECO:0000313" key="7">
    <source>
        <dbReference type="EMBL" id="GHO47158.1"/>
    </source>
</evidence>
<dbReference type="AlphaFoldDB" id="A0A8J3MV11"/>
<dbReference type="InterPro" id="IPR003594">
    <property type="entry name" value="HATPase_dom"/>
</dbReference>
<dbReference type="PANTHER" id="PTHR43547:SF2">
    <property type="entry name" value="HYBRID SIGNAL TRANSDUCTION HISTIDINE KINASE C"/>
    <property type="match status" value="1"/>
</dbReference>
<sequence>MNYVTNALRYSPANQPVVIGLDCEDGVARVWVRDQGPGLSQEAQKDIWQRFHQVKSVPVQSGSEKGLGLGLYICQMLIEQHQGAVGVESTPGEGSTFWFTLPLVREPPAHNCC</sequence>
<dbReference type="EMBL" id="BNJF01000002">
    <property type="protein sequence ID" value="GHO47158.1"/>
    <property type="molecule type" value="Genomic_DNA"/>
</dbReference>
<keyword evidence="4" id="KW-0418">Kinase</keyword>
<comment type="catalytic activity">
    <reaction evidence="1">
        <text>ATP + protein L-histidine = ADP + protein N-phospho-L-histidine.</text>
        <dbReference type="EC" id="2.7.13.3"/>
    </reaction>
</comment>
<dbReference type="InterPro" id="IPR005467">
    <property type="entry name" value="His_kinase_dom"/>
</dbReference>
<protein>
    <recommendedName>
        <fullName evidence="2">histidine kinase</fullName>
        <ecNumber evidence="2">2.7.13.3</ecNumber>
    </recommendedName>
</protein>
<proteinExistence type="predicted"/>
<evidence type="ECO:0000313" key="8">
    <source>
        <dbReference type="Proteomes" id="UP000612362"/>
    </source>
</evidence>
<dbReference type="Proteomes" id="UP000612362">
    <property type="component" value="Unassembled WGS sequence"/>
</dbReference>
<keyword evidence="4" id="KW-0808">Transferase</keyword>
<evidence type="ECO:0000256" key="4">
    <source>
        <dbReference type="ARBA" id="ARBA00022777"/>
    </source>
</evidence>
<organism evidence="7 8">
    <name type="scientific">Ktedonospora formicarum</name>
    <dbReference type="NCBI Taxonomy" id="2778364"/>
    <lineage>
        <taxon>Bacteria</taxon>
        <taxon>Bacillati</taxon>
        <taxon>Chloroflexota</taxon>
        <taxon>Ktedonobacteria</taxon>
        <taxon>Ktedonobacterales</taxon>
        <taxon>Ktedonobacteraceae</taxon>
        <taxon>Ktedonospora</taxon>
    </lineage>
</organism>
<evidence type="ECO:0000256" key="3">
    <source>
        <dbReference type="ARBA" id="ARBA00022553"/>
    </source>
</evidence>
<gene>
    <name evidence="7" type="ORF">KSX_53210</name>
</gene>
<feature type="domain" description="Histidine kinase" evidence="6">
    <location>
        <begin position="1"/>
        <end position="105"/>
    </location>
</feature>
<dbReference type="GO" id="GO:0000155">
    <property type="term" value="F:phosphorelay sensor kinase activity"/>
    <property type="evidence" value="ECO:0007669"/>
    <property type="project" value="TreeGrafter"/>
</dbReference>
<dbReference type="PROSITE" id="PS50109">
    <property type="entry name" value="HIS_KIN"/>
    <property type="match status" value="1"/>
</dbReference>
<comment type="caution">
    <text evidence="7">The sequence shown here is derived from an EMBL/GenBank/DDBJ whole genome shotgun (WGS) entry which is preliminary data.</text>
</comment>
<keyword evidence="8" id="KW-1185">Reference proteome</keyword>
<dbReference type="PANTHER" id="PTHR43547">
    <property type="entry name" value="TWO-COMPONENT HISTIDINE KINASE"/>
    <property type="match status" value="1"/>
</dbReference>
<evidence type="ECO:0000259" key="6">
    <source>
        <dbReference type="PROSITE" id="PS50109"/>
    </source>
</evidence>
<dbReference type="PRINTS" id="PR00344">
    <property type="entry name" value="BCTRLSENSOR"/>
</dbReference>
<keyword evidence="3" id="KW-0597">Phosphoprotein</keyword>
<evidence type="ECO:0000256" key="5">
    <source>
        <dbReference type="ARBA" id="ARBA00023012"/>
    </source>
</evidence>
<dbReference type="SUPFAM" id="SSF55874">
    <property type="entry name" value="ATPase domain of HSP90 chaperone/DNA topoisomerase II/histidine kinase"/>
    <property type="match status" value="1"/>
</dbReference>
<dbReference type="Pfam" id="PF02518">
    <property type="entry name" value="HATPase_c"/>
    <property type="match status" value="1"/>
</dbReference>
<dbReference type="CDD" id="cd00075">
    <property type="entry name" value="HATPase"/>
    <property type="match status" value="1"/>
</dbReference>
<evidence type="ECO:0000256" key="1">
    <source>
        <dbReference type="ARBA" id="ARBA00000085"/>
    </source>
</evidence>
<accession>A0A8J3MV11</accession>
<dbReference type="InterPro" id="IPR004358">
    <property type="entry name" value="Sig_transdc_His_kin-like_C"/>
</dbReference>
<name>A0A8J3MV11_9CHLR</name>
<keyword evidence="5" id="KW-0902">Two-component regulatory system</keyword>